<evidence type="ECO:0000259" key="1">
    <source>
        <dbReference type="Pfam" id="PF13577"/>
    </source>
</evidence>
<name>A0A380WF95_AMIAI</name>
<sequence length="147" mass="16338">MADSQADLLMEVALRRVSERYAYAVDTGDGDLLAAQFTADGAVIAPRGTFEGLAQLRGIPAMVASRYLKTFHAVLNQAVRPVEGGAEGETYCIARHYFRDPAGRYLCYEMTIRYQDRFARTPDGWRLARRELVVVGTHTYEAQDAAS</sequence>
<proteinExistence type="predicted"/>
<dbReference type="InterPro" id="IPR032710">
    <property type="entry name" value="NTF2-like_dom_sf"/>
</dbReference>
<dbReference type="AlphaFoldDB" id="A0A380WF95"/>
<evidence type="ECO:0000313" key="3">
    <source>
        <dbReference type="Proteomes" id="UP000254701"/>
    </source>
</evidence>
<accession>A0A380WF95</accession>
<reference evidence="2 3" key="1">
    <citation type="submission" date="2018-06" db="EMBL/GenBank/DDBJ databases">
        <authorList>
            <consortium name="Pathogen Informatics"/>
            <person name="Doyle S."/>
        </authorList>
    </citation>
    <scope>NUCLEOTIDE SEQUENCE [LARGE SCALE GENOMIC DNA]</scope>
    <source>
        <strain evidence="2 3">NCTC10684</strain>
    </source>
</reference>
<gene>
    <name evidence="2" type="ORF">NCTC10684_00879</name>
</gene>
<organism evidence="2 3">
    <name type="scientific">Aminobacter aminovorans</name>
    <name type="common">Chelatobacter heintzii</name>
    <dbReference type="NCBI Taxonomy" id="83263"/>
    <lineage>
        <taxon>Bacteria</taxon>
        <taxon>Pseudomonadati</taxon>
        <taxon>Pseudomonadota</taxon>
        <taxon>Alphaproteobacteria</taxon>
        <taxon>Hyphomicrobiales</taxon>
        <taxon>Phyllobacteriaceae</taxon>
        <taxon>Aminobacter</taxon>
    </lineage>
</organism>
<evidence type="ECO:0000313" key="2">
    <source>
        <dbReference type="EMBL" id="SUU87677.1"/>
    </source>
</evidence>
<dbReference type="EMBL" id="UFSM01000001">
    <property type="protein sequence ID" value="SUU87677.1"/>
    <property type="molecule type" value="Genomic_DNA"/>
</dbReference>
<dbReference type="Gene3D" id="3.10.450.50">
    <property type="match status" value="1"/>
</dbReference>
<dbReference type="OrthoDB" id="581683at2"/>
<dbReference type="RefSeq" id="WP_115730149.1">
    <property type="nucleotide sequence ID" value="NZ_BAAAVY010000019.1"/>
</dbReference>
<dbReference type="Proteomes" id="UP000254701">
    <property type="component" value="Unassembled WGS sequence"/>
</dbReference>
<feature type="domain" description="SnoaL-like" evidence="1">
    <location>
        <begin position="8"/>
        <end position="130"/>
    </location>
</feature>
<protein>
    <recommendedName>
        <fullName evidence="1">SnoaL-like domain-containing protein</fullName>
    </recommendedName>
</protein>
<dbReference type="Pfam" id="PF13577">
    <property type="entry name" value="SnoaL_4"/>
    <property type="match status" value="1"/>
</dbReference>
<dbReference type="InterPro" id="IPR037401">
    <property type="entry name" value="SnoaL-like"/>
</dbReference>
<dbReference type="SUPFAM" id="SSF54427">
    <property type="entry name" value="NTF2-like"/>
    <property type="match status" value="1"/>
</dbReference>